<proteinExistence type="predicted"/>
<evidence type="ECO:0000313" key="1">
    <source>
        <dbReference type="EMBL" id="QPJ86627.1"/>
    </source>
</evidence>
<accession>A0ACD1BHR7</accession>
<dbReference type="Proteomes" id="UP000594603">
    <property type="component" value="Plasmid p1"/>
</dbReference>
<geneLocation type="plasmid" evidence="1 2">
    <name>p1</name>
</geneLocation>
<dbReference type="EMBL" id="CP051755">
    <property type="protein sequence ID" value="QPJ86627.1"/>
    <property type="molecule type" value="Genomic_DNA"/>
</dbReference>
<keyword evidence="2" id="KW-1185">Reference proteome</keyword>
<keyword evidence="1" id="KW-0614">Plasmid</keyword>
<name>A0ACD1BHR7_9CLOT</name>
<evidence type="ECO:0000313" key="2">
    <source>
        <dbReference type="Proteomes" id="UP000594603"/>
    </source>
</evidence>
<gene>
    <name evidence="1" type="ORF">HH195_11710</name>
</gene>
<sequence length="306" mass="35880">MIKITKKKYTTNLTVKEITTINDLRDNYKIFNSTKSNMMSVLAYLIKHGANLKQGLRKSIKDIWNMYKRYHKEIKSISNFKKIIYKLENAKLIFIEKIGKINVYHARKFLEAPNKVTEEVTNKNTIESIEITSLENDLENTQIQNIKNNYITITDNTSNDVSKINYKNSLAYKKACERNNKDTVAPIELVAIARKKLISKKKFNAITIEKMVDRIRGKLFKKLDVTRFNMDKYLEVVVDDVIAFFEVKRKSTARTIATNKLKYKNAYETKRNLATSTFANFTQREYDYDKLEAQLLGWDTSDDDWE</sequence>
<reference evidence="1" key="1">
    <citation type="submission" date="2020-04" db="EMBL/GenBank/DDBJ databases">
        <title>A novel bacterium ('Candidatus Sarcina troglodytae' sp. nov.) linked to a protracted, uniformly lethal epizootic among sanctuary western chimpanzees (Pan troglodytes verus) in Sierra Leone.</title>
        <authorList>
            <person name="Owens L.A."/>
            <person name="Colitti B."/>
            <person name="Hirji I."/>
            <person name="Pizaro A."/>
            <person name="Jaffe J.E."/>
            <person name="Moittie S."/>
            <person name="Bishop-Lilly K.A."/>
            <person name="Estrella L.A."/>
            <person name="Voegtly L.J."/>
            <person name="Kuhn J.H."/>
            <person name="Suen G."/>
            <person name="Deblois C.L."/>
            <person name="Dunn C."/>
            <person name="Juan-Salles C."/>
            <person name="Goldberg T.L."/>
        </authorList>
    </citation>
    <scope>NUCLEOTIDE SEQUENCE</scope>
    <source>
        <strain evidence="1">JB2</strain>
    </source>
</reference>
<organism evidence="1 2">
    <name type="scientific">Candidatus Sarcina troglodytae</name>
    <dbReference type="NCBI Taxonomy" id="2726954"/>
    <lineage>
        <taxon>Bacteria</taxon>
        <taxon>Bacillati</taxon>
        <taxon>Bacillota</taxon>
        <taxon>Clostridia</taxon>
        <taxon>Eubacteriales</taxon>
        <taxon>Clostridiaceae</taxon>
        <taxon>Sarcina</taxon>
    </lineage>
</organism>
<protein>
    <submittedName>
        <fullName evidence="1">Uncharacterized protein</fullName>
    </submittedName>
</protein>